<reference evidence="2 3" key="1">
    <citation type="submission" date="2018-06" db="EMBL/GenBank/DDBJ databases">
        <title>Genomic Encyclopedia of Archaeal and Bacterial Type Strains, Phase II (KMG-II): from individual species to whole genera.</title>
        <authorList>
            <person name="Goeker M."/>
        </authorList>
    </citation>
    <scope>NUCLEOTIDE SEQUENCE [LARGE SCALE GENOMIC DNA]</scope>
    <source>
        <strain evidence="2 3">DSM 23857</strain>
    </source>
</reference>
<dbReference type="InterPro" id="IPR036388">
    <property type="entry name" value="WH-like_DNA-bd_sf"/>
</dbReference>
<accession>A0A327QLB1</accession>
<dbReference type="EMBL" id="QLLL01000004">
    <property type="protein sequence ID" value="RAJ05080.1"/>
    <property type="molecule type" value="Genomic_DNA"/>
</dbReference>
<dbReference type="PROSITE" id="PS50042">
    <property type="entry name" value="CNMP_BINDING_3"/>
    <property type="match status" value="1"/>
</dbReference>
<dbReference type="Proteomes" id="UP000249547">
    <property type="component" value="Unassembled WGS sequence"/>
</dbReference>
<dbReference type="Gene3D" id="1.10.10.10">
    <property type="entry name" value="Winged helix-like DNA-binding domain superfamily/Winged helix DNA-binding domain"/>
    <property type="match status" value="1"/>
</dbReference>
<dbReference type="OrthoDB" id="663011at2"/>
<evidence type="ECO:0000313" key="2">
    <source>
        <dbReference type="EMBL" id="RAJ05080.1"/>
    </source>
</evidence>
<keyword evidence="3" id="KW-1185">Reference proteome</keyword>
<dbReference type="InterPro" id="IPR000595">
    <property type="entry name" value="cNMP-bd_dom"/>
</dbReference>
<dbReference type="Gene3D" id="2.60.120.10">
    <property type="entry name" value="Jelly Rolls"/>
    <property type="match status" value="1"/>
</dbReference>
<name>A0A327QLB1_9BACT</name>
<dbReference type="InterPro" id="IPR018490">
    <property type="entry name" value="cNMP-bd_dom_sf"/>
</dbReference>
<dbReference type="CDD" id="cd00038">
    <property type="entry name" value="CAP_ED"/>
    <property type="match status" value="1"/>
</dbReference>
<sequence>MQTQAVRAIIEQLTPLENKDWLAFESILSPISYPAQHTVLKIGHTSNAIYFITEGAMKVYTKNGDEEISVDFAFPRMFITAYHSFITRSPSLVALATITPVEGFAFQYADLQQLYQQNHTAERIGRLLAEQQYIRKYQRELAFLQHTAQERYQQLLAEHAQIVQQIPVKNIASYLGIAPESLSRIRRQLRAKN</sequence>
<protein>
    <submittedName>
        <fullName evidence="2">CRP-like cAMP-binding protein</fullName>
    </submittedName>
</protein>
<dbReference type="SUPFAM" id="SSF51206">
    <property type="entry name" value="cAMP-binding domain-like"/>
    <property type="match status" value="1"/>
</dbReference>
<evidence type="ECO:0000259" key="1">
    <source>
        <dbReference type="PROSITE" id="PS50042"/>
    </source>
</evidence>
<evidence type="ECO:0000313" key="3">
    <source>
        <dbReference type="Proteomes" id="UP000249547"/>
    </source>
</evidence>
<dbReference type="RefSeq" id="WP_111597705.1">
    <property type="nucleotide sequence ID" value="NZ_QLLL01000004.1"/>
</dbReference>
<proteinExistence type="predicted"/>
<gene>
    <name evidence="2" type="ORF">LX64_02234</name>
</gene>
<dbReference type="Pfam" id="PF00027">
    <property type="entry name" value="cNMP_binding"/>
    <property type="match status" value="1"/>
</dbReference>
<dbReference type="AlphaFoldDB" id="A0A327QLB1"/>
<feature type="domain" description="Cyclic nucleotide-binding" evidence="1">
    <location>
        <begin position="12"/>
        <end position="70"/>
    </location>
</feature>
<dbReference type="InterPro" id="IPR014710">
    <property type="entry name" value="RmlC-like_jellyroll"/>
</dbReference>
<organism evidence="2 3">
    <name type="scientific">Chitinophaga skermanii</name>
    <dbReference type="NCBI Taxonomy" id="331697"/>
    <lineage>
        <taxon>Bacteria</taxon>
        <taxon>Pseudomonadati</taxon>
        <taxon>Bacteroidota</taxon>
        <taxon>Chitinophagia</taxon>
        <taxon>Chitinophagales</taxon>
        <taxon>Chitinophagaceae</taxon>
        <taxon>Chitinophaga</taxon>
    </lineage>
</organism>
<comment type="caution">
    <text evidence="2">The sequence shown here is derived from an EMBL/GenBank/DDBJ whole genome shotgun (WGS) entry which is preliminary data.</text>
</comment>